<name>B3EFA8_CHLL2</name>
<proteinExistence type="predicted"/>
<reference evidence="1 2" key="1">
    <citation type="submission" date="2008-05" db="EMBL/GenBank/DDBJ databases">
        <title>Complete sequence of Chlorobium limicola DSM 245.</title>
        <authorList>
            <consortium name="US DOE Joint Genome Institute"/>
            <person name="Lucas S."/>
            <person name="Copeland A."/>
            <person name="Lapidus A."/>
            <person name="Glavina del Rio T."/>
            <person name="Dalin E."/>
            <person name="Tice H."/>
            <person name="Bruce D."/>
            <person name="Goodwin L."/>
            <person name="Pitluck S."/>
            <person name="Schmutz J."/>
            <person name="Larimer F."/>
            <person name="Land M."/>
            <person name="Hauser L."/>
            <person name="Kyrpides N."/>
            <person name="Ovchinnikova G."/>
            <person name="Zhao F."/>
            <person name="Li T."/>
            <person name="Liu Z."/>
            <person name="Overmann J."/>
            <person name="Bryant D.A."/>
            <person name="Richardson P."/>
        </authorList>
    </citation>
    <scope>NUCLEOTIDE SEQUENCE [LARGE SCALE GENOMIC DNA]</scope>
    <source>
        <strain evidence="2">DSM 245 / NBRC 103803 / 6330</strain>
    </source>
</reference>
<evidence type="ECO:0000313" key="2">
    <source>
        <dbReference type="Proteomes" id="UP000008841"/>
    </source>
</evidence>
<dbReference type="STRING" id="290315.Clim_0297"/>
<sequence precursor="true">MLKFILLALLLFLAVRFVLKLFGRGLFIHALGQREQSAAGSSPFIGKRKVEETDYEVLDSQMKDNDAPVR</sequence>
<dbReference type="KEGG" id="cli:Clim_0297"/>
<gene>
    <name evidence="1" type="ordered locus">Clim_0297</name>
</gene>
<accession>B3EFA8</accession>
<dbReference type="EMBL" id="CP001097">
    <property type="protein sequence ID" value="ACD89391.1"/>
    <property type="molecule type" value="Genomic_DNA"/>
</dbReference>
<dbReference type="OrthoDB" id="9947130at2"/>
<dbReference type="RefSeq" id="WP_012465272.1">
    <property type="nucleotide sequence ID" value="NC_010803.1"/>
</dbReference>
<dbReference type="HOGENOM" id="CLU_2750399_0_0_10"/>
<evidence type="ECO:0000313" key="1">
    <source>
        <dbReference type="EMBL" id="ACD89391.1"/>
    </source>
</evidence>
<organism evidence="1 2">
    <name type="scientific">Chlorobium limicola (strain DSM 245 / NBRC 103803 / 6330)</name>
    <dbReference type="NCBI Taxonomy" id="290315"/>
    <lineage>
        <taxon>Bacteria</taxon>
        <taxon>Pseudomonadati</taxon>
        <taxon>Chlorobiota</taxon>
        <taxon>Chlorobiia</taxon>
        <taxon>Chlorobiales</taxon>
        <taxon>Chlorobiaceae</taxon>
        <taxon>Chlorobium/Pelodictyon group</taxon>
        <taxon>Chlorobium</taxon>
    </lineage>
</organism>
<dbReference type="AlphaFoldDB" id="B3EFA8"/>
<dbReference type="Proteomes" id="UP000008841">
    <property type="component" value="Chromosome"/>
</dbReference>
<protein>
    <submittedName>
        <fullName evidence="1">Uncharacterized protein</fullName>
    </submittedName>
</protein>